<dbReference type="Gene3D" id="3.10.110.10">
    <property type="entry name" value="Ubiquitin Conjugating Enzyme"/>
    <property type="match status" value="1"/>
</dbReference>
<dbReference type="AlphaFoldDB" id="A0ABD3QT95"/>
<organism evidence="4 5">
    <name type="scientific">Cyclotella atomus</name>
    <dbReference type="NCBI Taxonomy" id="382360"/>
    <lineage>
        <taxon>Eukaryota</taxon>
        <taxon>Sar</taxon>
        <taxon>Stramenopiles</taxon>
        <taxon>Ochrophyta</taxon>
        <taxon>Bacillariophyta</taxon>
        <taxon>Coscinodiscophyceae</taxon>
        <taxon>Thalassiosirophycidae</taxon>
        <taxon>Stephanodiscales</taxon>
        <taxon>Stephanodiscaceae</taxon>
        <taxon>Cyclotella</taxon>
    </lineage>
</organism>
<feature type="region of interest" description="Disordered" evidence="1">
    <location>
        <begin position="198"/>
        <end position="280"/>
    </location>
</feature>
<feature type="compositionally biased region" description="Polar residues" evidence="1">
    <location>
        <begin position="63"/>
        <end position="75"/>
    </location>
</feature>
<dbReference type="SUPFAM" id="SSF54495">
    <property type="entry name" value="UBC-like"/>
    <property type="match status" value="1"/>
</dbReference>
<feature type="compositionally biased region" description="Polar residues" evidence="1">
    <location>
        <begin position="262"/>
        <end position="276"/>
    </location>
</feature>
<evidence type="ECO:0000256" key="2">
    <source>
        <dbReference type="SAM" id="SignalP"/>
    </source>
</evidence>
<dbReference type="CDD" id="cd23799">
    <property type="entry name" value="UBCc_UBE2J"/>
    <property type="match status" value="1"/>
</dbReference>
<feature type="compositionally biased region" description="Acidic residues" evidence="1">
    <location>
        <begin position="133"/>
        <end position="143"/>
    </location>
</feature>
<comment type="caution">
    <text evidence="4">The sequence shown here is derived from an EMBL/GenBank/DDBJ whole genome shotgun (WGS) entry which is preliminary data.</text>
</comment>
<keyword evidence="2" id="KW-0732">Signal</keyword>
<dbReference type="EMBL" id="JALLPJ020000069">
    <property type="protein sequence ID" value="KAL3803434.1"/>
    <property type="molecule type" value="Genomic_DNA"/>
</dbReference>
<dbReference type="Proteomes" id="UP001530400">
    <property type="component" value="Unassembled WGS sequence"/>
</dbReference>
<dbReference type="PANTHER" id="PTHR24067">
    <property type="entry name" value="UBIQUITIN-CONJUGATING ENZYME E2"/>
    <property type="match status" value="1"/>
</dbReference>
<feature type="signal peptide" evidence="2">
    <location>
        <begin position="1"/>
        <end position="22"/>
    </location>
</feature>
<accession>A0ABD3QT95</accession>
<sequence length="572" mass="63901">MVQVRSLLLIASHALAFQVAQASSSSSLHSAFNVRGGDDCPTDNLNLKKRRQRRRQDGHKTDSQLSEPNTSNTELSSDDVPDLSAQLPRSESNRVSTGRRKRRRKKGDANVSNANVDHVKEIHSDDALLPVPDDNDDTNLENDGDLQPEICIESGKEGEYGQAQATPMTSEPLLSLEYTHLYLDKDEEVIGNAIESEDSTQQMTTEITDGPIPTITTTHKSSHESEKSELSQSHDGNSVTLSHQKRQRSLQIITKSRLVDGNANTSKETKQPQSTGKEGECLRRIKREWKDAVKMGIAYDWANMKTIRRKENTSQSNYVRLGPFGKNLLRWHFSVMGPANSVYENGIYHGRVLLPKDYPGAPPRVQMLTPSGRFVCGEDICLSASNYHPETWSPRWTVLSLVDALRIHMLTTANEIGGVNSSDDKRRSYAESSRSWFIPGVADHRQMVADGIFLFEEDGVHTLQDASPETELTPLAEEQDIVRNNTSTSNDSDIDELRIKRTKTLKAKASKSKKAEKGTDDAPSVIHNHTSERTMTKMLMIEMLKLPLRILSIILLLLTLIESKLRSIIDGI</sequence>
<evidence type="ECO:0000259" key="3">
    <source>
        <dbReference type="PROSITE" id="PS50127"/>
    </source>
</evidence>
<gene>
    <name evidence="4" type="ORF">ACHAWO_003589</name>
</gene>
<feature type="chain" id="PRO_5044764127" description="UBC core domain-containing protein" evidence="2">
    <location>
        <begin position="23"/>
        <end position="572"/>
    </location>
</feature>
<dbReference type="SMART" id="SM00212">
    <property type="entry name" value="UBCc"/>
    <property type="match status" value="1"/>
</dbReference>
<evidence type="ECO:0000313" key="4">
    <source>
        <dbReference type="EMBL" id="KAL3803434.1"/>
    </source>
</evidence>
<feature type="region of interest" description="Disordered" evidence="1">
    <location>
        <begin position="507"/>
        <end position="526"/>
    </location>
</feature>
<dbReference type="Pfam" id="PF00179">
    <property type="entry name" value="UQ_con"/>
    <property type="match status" value="1"/>
</dbReference>
<name>A0ABD3QT95_9STRA</name>
<feature type="domain" description="UBC core" evidence="3">
    <location>
        <begin position="280"/>
        <end position="457"/>
    </location>
</feature>
<reference evidence="4 5" key="1">
    <citation type="submission" date="2024-10" db="EMBL/GenBank/DDBJ databases">
        <title>Updated reference genomes for cyclostephanoid diatoms.</title>
        <authorList>
            <person name="Roberts W.R."/>
            <person name="Alverson A.J."/>
        </authorList>
    </citation>
    <scope>NUCLEOTIDE SEQUENCE [LARGE SCALE GENOMIC DNA]</scope>
    <source>
        <strain evidence="4 5">AJA010-31</strain>
    </source>
</reference>
<protein>
    <recommendedName>
        <fullName evidence="3">UBC core domain-containing protein</fullName>
    </recommendedName>
</protein>
<feature type="compositionally biased region" description="Low complexity" evidence="1">
    <location>
        <begin position="204"/>
        <end position="219"/>
    </location>
</feature>
<proteinExistence type="predicted"/>
<dbReference type="PROSITE" id="PS50127">
    <property type="entry name" value="UBC_2"/>
    <property type="match status" value="1"/>
</dbReference>
<evidence type="ECO:0000256" key="1">
    <source>
        <dbReference type="SAM" id="MobiDB-lite"/>
    </source>
</evidence>
<dbReference type="InterPro" id="IPR050113">
    <property type="entry name" value="Ub_conjugating_enzyme"/>
</dbReference>
<dbReference type="InterPro" id="IPR016135">
    <property type="entry name" value="UBQ-conjugating_enzyme/RWD"/>
</dbReference>
<evidence type="ECO:0000313" key="5">
    <source>
        <dbReference type="Proteomes" id="UP001530400"/>
    </source>
</evidence>
<feature type="region of interest" description="Disordered" evidence="1">
    <location>
        <begin position="29"/>
        <end position="143"/>
    </location>
</feature>
<feature type="compositionally biased region" description="Basic residues" evidence="1">
    <location>
        <begin position="97"/>
        <end position="106"/>
    </location>
</feature>
<feature type="compositionally biased region" description="Basic and acidic residues" evidence="1">
    <location>
        <begin position="117"/>
        <end position="126"/>
    </location>
</feature>
<dbReference type="InterPro" id="IPR000608">
    <property type="entry name" value="UBC"/>
</dbReference>
<feature type="compositionally biased region" description="Polar residues" evidence="1">
    <location>
        <begin position="87"/>
        <end position="96"/>
    </location>
</feature>
<feature type="compositionally biased region" description="Basic residues" evidence="1">
    <location>
        <begin position="47"/>
        <end position="57"/>
    </location>
</feature>
<keyword evidence="5" id="KW-1185">Reference proteome</keyword>